<proteinExistence type="predicted"/>
<keyword evidence="2" id="KW-1185">Reference proteome</keyword>
<protein>
    <submittedName>
        <fullName evidence="1">Uncharacterized protein</fullName>
    </submittedName>
</protein>
<reference evidence="1" key="1">
    <citation type="submission" date="2018-02" db="EMBL/GenBank/DDBJ databases">
        <title>The genomes of Aspergillus section Nigri reveals drivers in fungal speciation.</title>
        <authorList>
            <consortium name="DOE Joint Genome Institute"/>
            <person name="Vesth T.C."/>
            <person name="Nybo J."/>
            <person name="Theobald S."/>
            <person name="Brandl J."/>
            <person name="Frisvad J.C."/>
            <person name="Nielsen K.F."/>
            <person name="Lyhne E.K."/>
            <person name="Kogle M.E."/>
            <person name="Kuo A."/>
            <person name="Riley R."/>
            <person name="Clum A."/>
            <person name="Nolan M."/>
            <person name="Lipzen A."/>
            <person name="Salamov A."/>
            <person name="Henrissat B."/>
            <person name="Wiebenga A."/>
            <person name="De vries R.P."/>
            <person name="Grigoriev I.V."/>
            <person name="Mortensen U.H."/>
            <person name="Andersen M.R."/>
            <person name="Baker S.E."/>
        </authorList>
    </citation>
    <scope>NUCLEOTIDE SEQUENCE</scope>
    <source>
        <strain evidence="1">CBS 121060</strain>
    </source>
</reference>
<organism evidence="1 2">
    <name type="scientific">Aspergillus aculeatinus CBS 121060</name>
    <dbReference type="NCBI Taxonomy" id="1448322"/>
    <lineage>
        <taxon>Eukaryota</taxon>
        <taxon>Fungi</taxon>
        <taxon>Dikarya</taxon>
        <taxon>Ascomycota</taxon>
        <taxon>Pezizomycotina</taxon>
        <taxon>Eurotiomycetes</taxon>
        <taxon>Eurotiomycetidae</taxon>
        <taxon>Eurotiales</taxon>
        <taxon>Aspergillaceae</taxon>
        <taxon>Aspergillus</taxon>
        <taxon>Aspergillus subgen. Circumdati</taxon>
    </lineage>
</organism>
<gene>
    <name evidence="1" type="ORF">BO66DRAFT_65687</name>
</gene>
<accession>A0ACD1HMS4</accession>
<name>A0ACD1HMS4_9EURO</name>
<evidence type="ECO:0000313" key="2">
    <source>
        <dbReference type="Proteomes" id="UP000249661"/>
    </source>
</evidence>
<dbReference type="Proteomes" id="UP000249661">
    <property type="component" value="Unassembled WGS sequence"/>
</dbReference>
<sequence>MYPSFFRLTCSDTQEQVWAKVLKTTAHVRPQMMMIMMMMMMMTMMMTAVTMLPARTTANQVRGGFPQQPGNNLGWATGWQRSLIGRNERVYYNILN</sequence>
<evidence type="ECO:0000313" key="1">
    <source>
        <dbReference type="EMBL" id="RAH74762.1"/>
    </source>
</evidence>
<dbReference type="EMBL" id="KZ824934">
    <property type="protein sequence ID" value="RAH74762.1"/>
    <property type="molecule type" value="Genomic_DNA"/>
</dbReference>